<dbReference type="NCBIfam" id="NF047352">
    <property type="entry name" value="P_loop_sacsin"/>
    <property type="match status" value="3"/>
</dbReference>
<sequence>MASSDESEDSSEEGPQYNSIKQPPLINQLKKILDEYPDDGQILKEIIQNAEDAEASQMKILFDERIVNTDDGTKGKRFKKYFKGPALCVYNNANFTKEDWEGIQMINSSVKEFDPVKIGRFGLGFKSVFHITDYPMIISGNRLLVLDPHQKNANRVCINMRLNKLHKYIKHLDVSYCLNALDGLFGFSQGTLDSGDFDGTLFRFPLREQKTNLSDNVYNKEKILDLFNAFQAEASVELLFLKCLEKIELCFKDTDGFYTSDEPFFTVGITENCLNQVRERRSEFHSQMKSVGLNIADESLMTTFNVTIGTKAELDDMTEQNWFVLHCLKGGNVSKELADLSKDESLSYSPYVSIAVLMDKDQDFKGHVFCLMPLPLEDESLTGYPVHVNGYFALSQNRRHVKWPTADQTRNKAHIDKSIRWNKRLVVEVLADVYNAVIQGLILTCKKNGNDADQLQLMYKSVPDHRKITSHWDLIIDPFFEELLETPFLYSDSCGGKWICPDEAVFQIFEGEVSDEIKQTIYKIMQKNSIALVDAPDHIVGVLTERNHKVQTLSREFISSCMKSDPSYESLSKQDKLNILDYLISDDDYSRLIGLNLLPLNNDTFCAFNNENQKSNVFVCKEEVFLFPGQEEKFVKVGLNEEIYNKFLTMAKKGLYQLVSLQDQSPRDIASLLQESIAKYIGATPNRSYQWHQSDPVGIFWLKKVWSYIQQYDLNHFSNMHLIPDSRTQELYKISTGFLLKSNGSNDIPSDVCNCLRYFDVVILDEIPAEIEDHKNIRNFVYLPTVENVFNKLTNVQTWANIGQFVNKFNSSVTETERSQFVVYISDYSKMSSSLISLLSDLNLFKEKNSRRFVSINKVKTIAESDDLPVRYFKETLECSDHLYRHLAKLLKAEIIGKEDEEMLEIAKNVEFVCNKTSQMKKASELFDPEDDITSLVILDENRLPDTLNLPISLQLLRKLGLKSWRCITQEDILSCAKHIQENSKCSNEKQRSEKLLQLLHKASGLLNSIVDGIQLSQQLLNIAFIAPSPRKDNFPVSLPWLTETSTTLFYRPCDLIYSKYTRLVGSVKPILNTSITDDLVVSFCWNKEPNCTDVINQLLVITKSYEDRNKPELLPVINDIYKFLSTRSEPNNAFQHLTSQKWIWTGNGFESSDRVYLQTNQNDIYLLPYMYPLPAEFHDPVLLQFFRKMNCIEDQNTRLLIKVQTMIQEKYKGGRETAGRAKTDLQLVVSILNILKDAHETDIESVLLPIQQRDECKVILKTAKECSYCEDDDEIFGDERDFVHHIVPREAVEKFGVPSVGDTLLEDAELLEEWGQSEPLTRRIKTLLDAYRDGLSVPKEIIQNADDAGATKVCFLYDERDRENYGRKLLDKNMFECQGPSLWAYNNARFSTDDLKNITKLNGATKEADTTKIGKFGLGFCSVYNLTDVPSFVTGNQMVIFDPHYEYLGDALRRKRQPGLKIDFRRNKKILERKYSQFEPYNGVFGCNLSVEQDAISFDGTLFRLPLRTRKQSYVSEISNVPYDHRQMISLMKILMESGGNLLLFTQNVSQVDFYHLPVTEKDPKNATLLYTVHRHPVRSIERPISKVSSESKFSVLKSLAECLANKKKENATEIPVVQMSILFQISIKTNDKLVDFEIEASSSTTPWFATWATGTDKSKDMALESSKRGVIPLACIACPLKKLDNGTFKTLNLKYLPDGFYRKGHIFCFLPLPVETNFPVHINGSFAVTSDRRNIVYKAVDDKDSFDNDWNEALMNDAVCNAYILLLENLAHYDIDQNEPYYKQWPLQCGQDTCIGELQTSFYRRVADISKPTKVFRRSSTITHIGPCQFLDHAIMKTEFGEEAFGVCVKLLEDNNTKMMKLPKEIQECFIVAGCAQVVAKRVMNKIDFFSKLVFPHLQDNVWNERTQDMLMLYALDNASGKMSDMLKEHRCIPTAPNRLLRRPSELIDRKGELKGLFKDEDERFVINDENMYCKDSRLKTLNKLGMATAKLSDELLIDRAVSIQSLAGICSHCGLDRCIQFVQYLNKELSSIEEKSDLFRRLHSIQFLPIKIKSDDWLWSWGGDEVRRGKDLKGVKYICNTENHNVNFTLLFEKPQLLYLHTVRELVCSIQPVLDETLFSVDIDRQCFIRLGVRRKVSPILAMKNLLAISQTASCDENMSGSLEVLNSTVFAIYKFINEQFLKHQNESSKLLPEIAERYKEERIVLFNDMFVKPSQVVVHSPEDCSPHFYRLNSNKLKSMRGLIDILQIEERCSSERVLSELRSYKNRFGDTEMTDANVKVYVRLLKVLVEAMEIEKLKASTVKDLYIPDTTGVLYPIHRICIDTSTVRSIANMHFTHDSISYEIALALGISTKRQFKVEECSKDLFSQDFGQHEELITRIKRILTGYPCDAGVLKELLQNADDAKASEVHIVLDFNSYATDNLFDEKWKPLQGPAILVYNDSYFSEADLKGIQNLGIGSKVEDPTKTGQYGVGFNAVYHLTDVPSFLTRGKEVETGEVLCVFDPHCLYVSKASSRNPGRKYINTTTLREDHPNVFKCYHDTLLMTQKKKRKRKAQGTIFRLPLRSSKFTENSQISKHEITREFAYDILQNFKHEMSTMLLFVNNVKTIKFSEISDGELVEMYSVQMNLSEPDEDYRLQFYEKIERNSSLLRKNRTLDCLIPDEINYIADINDNSGKRING</sequence>
<reference evidence="3 4" key="1">
    <citation type="submission" date="2020-06" db="EMBL/GenBank/DDBJ databases">
        <authorList>
            <person name="Li R."/>
            <person name="Bekaert M."/>
        </authorList>
    </citation>
    <scope>NUCLEOTIDE SEQUENCE [LARGE SCALE GENOMIC DNA]</scope>
    <source>
        <strain evidence="4">wild</strain>
    </source>
</reference>
<name>A0A6J8AQ68_MYTCO</name>
<dbReference type="PANTHER" id="PTHR15600">
    <property type="entry name" value="SACSIN"/>
    <property type="match status" value="1"/>
</dbReference>
<evidence type="ECO:0000313" key="3">
    <source>
        <dbReference type="EMBL" id="CAC5371405.1"/>
    </source>
</evidence>
<accession>A0A6J8AQ68</accession>
<dbReference type="EMBL" id="CACVKT020001759">
    <property type="protein sequence ID" value="CAC5371405.1"/>
    <property type="molecule type" value="Genomic_DNA"/>
</dbReference>
<feature type="compositionally biased region" description="Acidic residues" evidence="1">
    <location>
        <begin position="1"/>
        <end position="12"/>
    </location>
</feature>
<dbReference type="PANTHER" id="PTHR15600:SF42">
    <property type="entry name" value="SACSIN"/>
    <property type="match status" value="1"/>
</dbReference>
<dbReference type="InterPro" id="IPR052972">
    <property type="entry name" value="Sacsin_chaperone_reg"/>
</dbReference>
<dbReference type="Gene3D" id="3.30.565.10">
    <property type="entry name" value="Histidine kinase-like ATPase, C-terminal domain"/>
    <property type="match status" value="1"/>
</dbReference>
<organism evidence="3 4">
    <name type="scientific">Mytilus coruscus</name>
    <name type="common">Sea mussel</name>
    <dbReference type="NCBI Taxonomy" id="42192"/>
    <lineage>
        <taxon>Eukaryota</taxon>
        <taxon>Metazoa</taxon>
        <taxon>Spiralia</taxon>
        <taxon>Lophotrochozoa</taxon>
        <taxon>Mollusca</taxon>
        <taxon>Bivalvia</taxon>
        <taxon>Autobranchia</taxon>
        <taxon>Pteriomorphia</taxon>
        <taxon>Mytilida</taxon>
        <taxon>Mytiloidea</taxon>
        <taxon>Mytilidae</taxon>
        <taxon>Mytilinae</taxon>
        <taxon>Mytilus</taxon>
    </lineage>
</organism>
<protein>
    <recommendedName>
        <fullName evidence="2">Sacsin/Nov domain-containing protein</fullName>
    </recommendedName>
</protein>
<evidence type="ECO:0000313" key="4">
    <source>
        <dbReference type="Proteomes" id="UP000507470"/>
    </source>
</evidence>
<dbReference type="SUPFAM" id="SSF55874">
    <property type="entry name" value="ATPase domain of HSP90 chaperone/DNA topoisomerase II/histidine kinase"/>
    <property type="match status" value="3"/>
</dbReference>
<feature type="region of interest" description="Disordered" evidence="1">
    <location>
        <begin position="1"/>
        <end position="22"/>
    </location>
</feature>
<dbReference type="GO" id="GO:0030544">
    <property type="term" value="F:Hsp70 protein binding"/>
    <property type="evidence" value="ECO:0007669"/>
    <property type="project" value="TreeGrafter"/>
</dbReference>
<proteinExistence type="predicted"/>
<keyword evidence="4" id="KW-1185">Reference proteome</keyword>
<dbReference type="InterPro" id="IPR036890">
    <property type="entry name" value="HATPase_C_sf"/>
</dbReference>
<dbReference type="Proteomes" id="UP000507470">
    <property type="component" value="Unassembled WGS sequence"/>
</dbReference>
<feature type="domain" description="Sacsin/Nov" evidence="2">
    <location>
        <begin position="23"/>
        <end position="254"/>
    </location>
</feature>
<feature type="domain" description="Sacsin/Nov" evidence="2">
    <location>
        <begin position="2377"/>
        <end position="2621"/>
    </location>
</feature>
<dbReference type="InterPro" id="IPR058210">
    <property type="entry name" value="SACS/Nov_dom"/>
</dbReference>
<dbReference type="OrthoDB" id="1262810at2759"/>
<evidence type="ECO:0000256" key="1">
    <source>
        <dbReference type="SAM" id="MobiDB-lite"/>
    </source>
</evidence>
<evidence type="ECO:0000259" key="2">
    <source>
        <dbReference type="Pfam" id="PF25794"/>
    </source>
</evidence>
<feature type="domain" description="Sacsin/Nov" evidence="2">
    <location>
        <begin position="1319"/>
        <end position="1567"/>
    </location>
</feature>
<dbReference type="Pfam" id="PF25794">
    <property type="entry name" value="SACS"/>
    <property type="match status" value="3"/>
</dbReference>
<gene>
    <name evidence="3" type="ORF">MCOR_9871</name>
</gene>